<proteinExistence type="predicted"/>
<name>A0A450SCU5_9GAMM</name>
<organism evidence="1">
    <name type="scientific">Candidatus Kentrum sp. DK</name>
    <dbReference type="NCBI Taxonomy" id="2126562"/>
    <lineage>
        <taxon>Bacteria</taxon>
        <taxon>Pseudomonadati</taxon>
        <taxon>Pseudomonadota</taxon>
        <taxon>Gammaproteobacteria</taxon>
        <taxon>Candidatus Kentrum</taxon>
    </lineage>
</organism>
<dbReference type="AlphaFoldDB" id="A0A450SCU5"/>
<protein>
    <recommendedName>
        <fullName evidence="2">Caspase domain-containing protein</fullName>
    </recommendedName>
</protein>
<evidence type="ECO:0008006" key="2">
    <source>
        <dbReference type="Google" id="ProtNLM"/>
    </source>
</evidence>
<dbReference type="EMBL" id="CAADEX010000027">
    <property type="protein sequence ID" value="VFJ50249.1"/>
    <property type="molecule type" value="Genomic_DNA"/>
</dbReference>
<reference evidence="1" key="1">
    <citation type="submission" date="2019-02" db="EMBL/GenBank/DDBJ databases">
        <authorList>
            <person name="Gruber-Vodicka R. H."/>
            <person name="Seah K. B. B."/>
        </authorList>
    </citation>
    <scope>NUCLEOTIDE SEQUENCE</scope>
    <source>
        <strain evidence="1">BECK_DK47</strain>
    </source>
</reference>
<sequence>MCAGKHVILVRTCHDETTEHTYGWSEEIRRLFEEGGWTITDCECEDAVREQVEAALEQAPPESVFVFYGHGYVDNLEGRDGMPVCDLENAHLLGKCKVYTVACSSIMELGEAVAKRHGAPVYFGYADAIQAYWIKREKYVRETTEMMAVLGNCVNSGLRAWLAQPERTALEIRKIMKTAYEEGIDYCDKHFLEREDFDNNVAFQFLSRLRHNEEALTCLDDKNNECLTRLVS</sequence>
<evidence type="ECO:0000313" key="1">
    <source>
        <dbReference type="EMBL" id="VFJ50249.1"/>
    </source>
</evidence>
<accession>A0A450SCU5</accession>
<gene>
    <name evidence="1" type="ORF">BECKDK2373B_GA0170837_102726</name>
</gene>